<dbReference type="EMBL" id="KN847342">
    <property type="protein sequence ID" value="KIW37799.1"/>
    <property type="molecule type" value="Genomic_DNA"/>
</dbReference>
<dbReference type="InterPro" id="IPR036812">
    <property type="entry name" value="NAD(P)_OxRdtase_dom_sf"/>
</dbReference>
<evidence type="ECO:0000313" key="4">
    <source>
        <dbReference type="Proteomes" id="UP000053342"/>
    </source>
</evidence>
<reference evidence="3 4" key="1">
    <citation type="submission" date="2015-01" db="EMBL/GenBank/DDBJ databases">
        <title>The Genome Sequence of Exophiala oligosperma CBS72588.</title>
        <authorList>
            <consortium name="The Broad Institute Genomics Platform"/>
            <person name="Cuomo C."/>
            <person name="de Hoog S."/>
            <person name="Gorbushina A."/>
            <person name="Stielow B."/>
            <person name="Teixiera M."/>
            <person name="Abouelleil A."/>
            <person name="Chapman S.B."/>
            <person name="Priest M."/>
            <person name="Young S.K."/>
            <person name="Wortman J."/>
            <person name="Nusbaum C."/>
            <person name="Birren B."/>
        </authorList>
    </citation>
    <scope>NUCLEOTIDE SEQUENCE [LARGE SCALE GENOMIC DNA]</scope>
    <source>
        <strain evidence="3 4">CBS 72588</strain>
    </source>
</reference>
<name>A0A0D2DPM8_9EURO</name>
<evidence type="ECO:0000313" key="3">
    <source>
        <dbReference type="EMBL" id="KIW37799.1"/>
    </source>
</evidence>
<dbReference type="PANTHER" id="PTHR43625">
    <property type="entry name" value="AFLATOXIN B1 ALDEHYDE REDUCTASE"/>
    <property type="match status" value="1"/>
</dbReference>
<dbReference type="GeneID" id="27361862"/>
<dbReference type="CDD" id="cd19077">
    <property type="entry name" value="AKR_AKR8A1-2"/>
    <property type="match status" value="1"/>
</dbReference>
<dbReference type="VEuPathDB" id="FungiDB:PV06_09788"/>
<keyword evidence="1" id="KW-0560">Oxidoreductase</keyword>
<dbReference type="STRING" id="215243.A0A0D2DPM8"/>
<dbReference type="GO" id="GO:0005737">
    <property type="term" value="C:cytoplasm"/>
    <property type="evidence" value="ECO:0007669"/>
    <property type="project" value="TreeGrafter"/>
</dbReference>
<sequence length="342" mass="37082">MSKPTLVSKPVGPIGYGLMGLTWRPTPQPAEQSYEAMAKALDLGANFWNGGEIYGSPRRHSCHLLKEYFTLHPDHADRVVLSIKGGCKPGTIEPDGSRENVRRSVEDCLEILDGTKKIDIFECARVDPNVPIEDTVGHLAELVKEGKIGGIGLSEVKASTIERAHAVHPIAAVEVEVSLFGSTDILRNGVAKTCARLGIPIVAYSPLGRGALTGEGVRKNADIPDGDFRKHMPKFQDDVLEQNNRVVDEVGKLAEKKGVTRPQIAIAWVRQLSGRTIDLNGEKVTLGTVIPIPGATKIERIEENTKPVELTDDEMKEIADILKSNPVAGDRYPKAGMHLADG</sequence>
<dbReference type="SUPFAM" id="SSF51430">
    <property type="entry name" value="NAD(P)-linked oxidoreductase"/>
    <property type="match status" value="1"/>
</dbReference>
<organism evidence="3 4">
    <name type="scientific">Exophiala oligosperma</name>
    <dbReference type="NCBI Taxonomy" id="215243"/>
    <lineage>
        <taxon>Eukaryota</taxon>
        <taxon>Fungi</taxon>
        <taxon>Dikarya</taxon>
        <taxon>Ascomycota</taxon>
        <taxon>Pezizomycotina</taxon>
        <taxon>Eurotiomycetes</taxon>
        <taxon>Chaetothyriomycetidae</taxon>
        <taxon>Chaetothyriales</taxon>
        <taxon>Herpotrichiellaceae</taxon>
        <taxon>Exophiala</taxon>
    </lineage>
</organism>
<dbReference type="AlphaFoldDB" id="A0A0D2DPM8"/>
<dbReference type="InterPro" id="IPR050791">
    <property type="entry name" value="Aldo-Keto_reductase"/>
</dbReference>
<proteinExistence type="predicted"/>
<keyword evidence="4" id="KW-1185">Reference proteome</keyword>
<evidence type="ECO:0000256" key="1">
    <source>
        <dbReference type="ARBA" id="ARBA00023002"/>
    </source>
</evidence>
<dbReference type="RefSeq" id="XP_016258015.1">
    <property type="nucleotide sequence ID" value="XM_016411261.1"/>
</dbReference>
<dbReference type="Pfam" id="PF00248">
    <property type="entry name" value="Aldo_ket_red"/>
    <property type="match status" value="1"/>
</dbReference>
<dbReference type="Gene3D" id="3.20.20.100">
    <property type="entry name" value="NADP-dependent oxidoreductase domain"/>
    <property type="match status" value="1"/>
</dbReference>
<dbReference type="Proteomes" id="UP000053342">
    <property type="component" value="Unassembled WGS sequence"/>
</dbReference>
<dbReference type="OrthoDB" id="37537at2759"/>
<dbReference type="PANTHER" id="PTHR43625:SF78">
    <property type="entry name" value="PYRIDOXAL REDUCTASE-RELATED"/>
    <property type="match status" value="1"/>
</dbReference>
<gene>
    <name evidence="3" type="ORF">PV06_09788</name>
</gene>
<evidence type="ECO:0000259" key="2">
    <source>
        <dbReference type="Pfam" id="PF00248"/>
    </source>
</evidence>
<protein>
    <recommendedName>
        <fullName evidence="2">NADP-dependent oxidoreductase domain-containing protein</fullName>
    </recommendedName>
</protein>
<dbReference type="InterPro" id="IPR023210">
    <property type="entry name" value="NADP_OxRdtase_dom"/>
</dbReference>
<feature type="domain" description="NADP-dependent oxidoreductase" evidence="2">
    <location>
        <begin position="13"/>
        <end position="322"/>
    </location>
</feature>
<dbReference type="GO" id="GO:0016491">
    <property type="term" value="F:oxidoreductase activity"/>
    <property type="evidence" value="ECO:0007669"/>
    <property type="project" value="UniProtKB-KW"/>
</dbReference>
<dbReference type="HOGENOM" id="CLU_023205_2_1_1"/>
<accession>A0A0D2DPM8</accession>